<evidence type="ECO:0000313" key="3">
    <source>
        <dbReference type="Proteomes" id="UP000054477"/>
    </source>
</evidence>
<accession>A0A0C9XFS8</accession>
<feature type="compositionally biased region" description="Polar residues" evidence="1">
    <location>
        <begin position="1"/>
        <end position="14"/>
    </location>
</feature>
<organism evidence="2 3">
    <name type="scientific">Laccaria amethystina LaAM-08-1</name>
    <dbReference type="NCBI Taxonomy" id="1095629"/>
    <lineage>
        <taxon>Eukaryota</taxon>
        <taxon>Fungi</taxon>
        <taxon>Dikarya</taxon>
        <taxon>Basidiomycota</taxon>
        <taxon>Agaricomycotina</taxon>
        <taxon>Agaricomycetes</taxon>
        <taxon>Agaricomycetidae</taxon>
        <taxon>Agaricales</taxon>
        <taxon>Agaricineae</taxon>
        <taxon>Hydnangiaceae</taxon>
        <taxon>Laccaria</taxon>
    </lineage>
</organism>
<reference evidence="2 3" key="1">
    <citation type="submission" date="2014-04" db="EMBL/GenBank/DDBJ databases">
        <authorList>
            <consortium name="DOE Joint Genome Institute"/>
            <person name="Kuo A."/>
            <person name="Kohler A."/>
            <person name="Nagy L.G."/>
            <person name="Floudas D."/>
            <person name="Copeland A."/>
            <person name="Barry K.W."/>
            <person name="Cichocki N."/>
            <person name="Veneault-Fourrey C."/>
            <person name="LaButti K."/>
            <person name="Lindquist E.A."/>
            <person name="Lipzen A."/>
            <person name="Lundell T."/>
            <person name="Morin E."/>
            <person name="Murat C."/>
            <person name="Sun H."/>
            <person name="Tunlid A."/>
            <person name="Henrissat B."/>
            <person name="Grigoriev I.V."/>
            <person name="Hibbett D.S."/>
            <person name="Martin F."/>
            <person name="Nordberg H.P."/>
            <person name="Cantor M.N."/>
            <person name="Hua S.X."/>
        </authorList>
    </citation>
    <scope>NUCLEOTIDE SEQUENCE [LARGE SCALE GENOMIC DNA]</scope>
    <source>
        <strain evidence="2 3">LaAM-08-1</strain>
    </source>
</reference>
<protein>
    <submittedName>
        <fullName evidence="2">Unplaced genomic scaffold K443scaffold_41, whole genome shotgun sequence</fullName>
    </submittedName>
</protein>
<proteinExistence type="predicted"/>
<name>A0A0C9XFS8_9AGAR</name>
<reference evidence="3" key="2">
    <citation type="submission" date="2015-01" db="EMBL/GenBank/DDBJ databases">
        <title>Evolutionary Origins and Diversification of the Mycorrhizal Mutualists.</title>
        <authorList>
            <consortium name="DOE Joint Genome Institute"/>
            <consortium name="Mycorrhizal Genomics Consortium"/>
            <person name="Kohler A."/>
            <person name="Kuo A."/>
            <person name="Nagy L.G."/>
            <person name="Floudas D."/>
            <person name="Copeland A."/>
            <person name="Barry K.W."/>
            <person name="Cichocki N."/>
            <person name="Veneault-Fourrey C."/>
            <person name="LaButti K."/>
            <person name="Lindquist E.A."/>
            <person name="Lipzen A."/>
            <person name="Lundell T."/>
            <person name="Morin E."/>
            <person name="Murat C."/>
            <person name="Riley R."/>
            <person name="Ohm R."/>
            <person name="Sun H."/>
            <person name="Tunlid A."/>
            <person name="Henrissat B."/>
            <person name="Grigoriev I.V."/>
            <person name="Hibbett D.S."/>
            <person name="Martin F."/>
        </authorList>
    </citation>
    <scope>NUCLEOTIDE SEQUENCE [LARGE SCALE GENOMIC DNA]</scope>
    <source>
        <strain evidence="3">LaAM-08-1</strain>
    </source>
</reference>
<evidence type="ECO:0000256" key="1">
    <source>
        <dbReference type="SAM" id="MobiDB-lite"/>
    </source>
</evidence>
<gene>
    <name evidence="2" type="ORF">K443DRAFT_676464</name>
</gene>
<dbReference type="HOGENOM" id="CLU_3106756_0_0_1"/>
<dbReference type="Proteomes" id="UP000054477">
    <property type="component" value="Unassembled WGS sequence"/>
</dbReference>
<dbReference type="EMBL" id="KN838576">
    <property type="protein sequence ID" value="KIK03801.1"/>
    <property type="molecule type" value="Genomic_DNA"/>
</dbReference>
<sequence>MWTSGASCRNSLRNKNTRLPALPKAKTAKSKKLLLHSLGKPFLQILDPSHV</sequence>
<evidence type="ECO:0000313" key="2">
    <source>
        <dbReference type="EMBL" id="KIK03801.1"/>
    </source>
</evidence>
<dbReference type="AlphaFoldDB" id="A0A0C9XFS8"/>
<keyword evidence="3" id="KW-1185">Reference proteome</keyword>
<feature type="region of interest" description="Disordered" evidence="1">
    <location>
        <begin position="1"/>
        <end position="26"/>
    </location>
</feature>